<dbReference type="EMBL" id="FQXG01000003">
    <property type="protein sequence ID" value="SHH51144.1"/>
    <property type="molecule type" value="Genomic_DNA"/>
</dbReference>
<gene>
    <name evidence="1" type="ORF">SAMN02745129_2178</name>
</gene>
<evidence type="ECO:0000313" key="2">
    <source>
        <dbReference type="Proteomes" id="UP000184268"/>
    </source>
</evidence>
<sequence length="171" mass="18220">MGVPCAASGMYLVSDGGVMFADIVFNLRRWFLGIRAQDESLMLPALIELVRLGEVVGFSAATLSVIHALSERLQATGCDIGLALPVTGPGGEQSPVERVSFVLAPGQRMPALKDPDARFLAESFGPWRRVQVQLGEAVLVDYGRGFPAVHSRVSGLLFEDAGADGVVLMLH</sequence>
<organism evidence="1 2">
    <name type="scientific">Ferrimonas marina</name>
    <dbReference type="NCBI Taxonomy" id="299255"/>
    <lineage>
        <taxon>Bacteria</taxon>
        <taxon>Pseudomonadati</taxon>
        <taxon>Pseudomonadota</taxon>
        <taxon>Gammaproteobacteria</taxon>
        <taxon>Alteromonadales</taxon>
        <taxon>Ferrimonadaceae</taxon>
        <taxon>Ferrimonas</taxon>
    </lineage>
</organism>
<name>A0A1M5TKB3_9GAMM</name>
<proteinExistence type="predicted"/>
<dbReference type="Proteomes" id="UP000184268">
    <property type="component" value="Unassembled WGS sequence"/>
</dbReference>
<evidence type="ECO:0000313" key="1">
    <source>
        <dbReference type="EMBL" id="SHH51144.1"/>
    </source>
</evidence>
<protein>
    <submittedName>
        <fullName evidence="1">Uncharacterized protein</fullName>
    </submittedName>
</protein>
<reference evidence="1 2" key="1">
    <citation type="submission" date="2016-11" db="EMBL/GenBank/DDBJ databases">
        <authorList>
            <person name="Jaros S."/>
            <person name="Januszkiewicz K."/>
            <person name="Wedrychowicz H."/>
        </authorList>
    </citation>
    <scope>NUCLEOTIDE SEQUENCE [LARGE SCALE GENOMIC DNA]</scope>
    <source>
        <strain evidence="1 2">DSM 16917</strain>
    </source>
</reference>
<keyword evidence="2" id="KW-1185">Reference proteome</keyword>
<dbReference type="AlphaFoldDB" id="A0A1M5TKB3"/>
<accession>A0A1M5TKB3</accession>